<dbReference type="EnsemblPlants" id="LPERR05G07520.1">
    <property type="protein sequence ID" value="LPERR05G07520.1"/>
    <property type="gene ID" value="LPERR05G07520"/>
</dbReference>
<dbReference type="InterPro" id="IPR040361">
    <property type="entry name" value="TPD1"/>
</dbReference>
<keyword evidence="1" id="KW-0732">Signal</keyword>
<dbReference type="GO" id="GO:0001709">
    <property type="term" value="P:cell fate determination"/>
    <property type="evidence" value="ECO:0007669"/>
    <property type="project" value="TreeGrafter"/>
</dbReference>
<sequence length="62" mass="6956">MRLHLPSGIPSYEVQIINRCGTCTVYNVHLACSDFASTELVNPSLFHRVAHNNCVVNVRDKD</sequence>
<dbReference type="Proteomes" id="UP000032180">
    <property type="component" value="Chromosome 5"/>
</dbReference>
<evidence type="ECO:0000313" key="2">
    <source>
        <dbReference type="EnsemblPlants" id="LPERR05G07520.1"/>
    </source>
</evidence>
<dbReference type="STRING" id="77586.A0A0D9WEF0"/>
<dbReference type="PANTHER" id="PTHR33184:SF75">
    <property type="entry name" value="TPD1 PROTEIN HOMOLOG 1B"/>
    <property type="match status" value="1"/>
</dbReference>
<evidence type="ECO:0000313" key="3">
    <source>
        <dbReference type="Proteomes" id="UP000032180"/>
    </source>
</evidence>
<dbReference type="PANTHER" id="PTHR33184">
    <property type="entry name" value="PROTEIN TAPETUM DETERMINANT 1-LIKE-RELATED"/>
    <property type="match status" value="1"/>
</dbReference>
<reference evidence="3" key="2">
    <citation type="submission" date="2013-12" db="EMBL/GenBank/DDBJ databases">
        <authorList>
            <person name="Yu Y."/>
            <person name="Lee S."/>
            <person name="de Baynast K."/>
            <person name="Wissotski M."/>
            <person name="Liu L."/>
            <person name="Talag J."/>
            <person name="Goicoechea J."/>
            <person name="Angelova A."/>
            <person name="Jetty R."/>
            <person name="Kudrna D."/>
            <person name="Golser W."/>
            <person name="Rivera L."/>
            <person name="Zhang J."/>
            <person name="Wing R."/>
        </authorList>
    </citation>
    <scope>NUCLEOTIDE SEQUENCE</scope>
</reference>
<organism evidence="2 3">
    <name type="scientific">Leersia perrieri</name>
    <dbReference type="NCBI Taxonomy" id="77586"/>
    <lineage>
        <taxon>Eukaryota</taxon>
        <taxon>Viridiplantae</taxon>
        <taxon>Streptophyta</taxon>
        <taxon>Embryophyta</taxon>
        <taxon>Tracheophyta</taxon>
        <taxon>Spermatophyta</taxon>
        <taxon>Magnoliopsida</taxon>
        <taxon>Liliopsida</taxon>
        <taxon>Poales</taxon>
        <taxon>Poaceae</taxon>
        <taxon>BOP clade</taxon>
        <taxon>Oryzoideae</taxon>
        <taxon>Oryzeae</taxon>
        <taxon>Oryzinae</taxon>
        <taxon>Leersia</taxon>
    </lineage>
</organism>
<protein>
    <submittedName>
        <fullName evidence="2">Uncharacterized protein</fullName>
    </submittedName>
</protein>
<name>A0A0D9WEF0_9ORYZ</name>
<reference evidence="2 3" key="1">
    <citation type="submission" date="2012-08" db="EMBL/GenBank/DDBJ databases">
        <title>Oryza genome evolution.</title>
        <authorList>
            <person name="Wing R.A."/>
        </authorList>
    </citation>
    <scope>NUCLEOTIDE SEQUENCE</scope>
</reference>
<keyword evidence="3" id="KW-1185">Reference proteome</keyword>
<proteinExistence type="predicted"/>
<evidence type="ECO:0000256" key="1">
    <source>
        <dbReference type="ARBA" id="ARBA00022729"/>
    </source>
</evidence>
<accession>A0A0D9WEF0</accession>
<dbReference type="Pfam" id="PF24068">
    <property type="entry name" value="TPD1_C"/>
    <property type="match status" value="1"/>
</dbReference>
<dbReference type="Gramene" id="LPERR05G07520.1">
    <property type="protein sequence ID" value="LPERR05G07520.1"/>
    <property type="gene ID" value="LPERR05G07520"/>
</dbReference>
<dbReference type="AlphaFoldDB" id="A0A0D9WEF0"/>
<reference evidence="2" key="3">
    <citation type="submission" date="2015-04" db="UniProtKB">
        <authorList>
            <consortium name="EnsemblPlants"/>
        </authorList>
    </citation>
    <scope>IDENTIFICATION</scope>
</reference>
<dbReference type="HOGENOM" id="CLU_2907324_0_0_1"/>